<accession>A0AAX4PHR4</accession>
<dbReference type="GO" id="GO:0005856">
    <property type="term" value="C:cytoskeleton"/>
    <property type="evidence" value="ECO:0007669"/>
    <property type="project" value="UniProtKB-SubCell"/>
</dbReference>
<gene>
    <name evidence="7" type="ORF">HKI87_11g67220</name>
</gene>
<sequence length="154" mass="17365">MAKEFGSRADMLSSKIDEVSRNRIWEEHCTKEVSKLQMNTHFAINDPTKMDCLPEKPNLVFPKVRLSEGDVEIATTKLSAVCSKKDVHLDPSEKHPLPMTTSQEYGWIHTALVKPNQMFAHKLNSCDITRYANAYYSMSGTTPFSKKEASSPKG</sequence>
<evidence type="ECO:0000313" key="8">
    <source>
        <dbReference type="Proteomes" id="UP001472866"/>
    </source>
</evidence>
<dbReference type="Proteomes" id="UP001472866">
    <property type="component" value="Chromosome 11"/>
</dbReference>
<keyword evidence="7" id="KW-0969">Cilium</keyword>
<evidence type="ECO:0000256" key="4">
    <source>
        <dbReference type="ARBA" id="ARBA00023212"/>
    </source>
</evidence>
<dbReference type="AlphaFoldDB" id="A0AAX4PHR4"/>
<name>A0AAX4PHR4_9CHLO</name>
<keyword evidence="4" id="KW-0206">Cytoskeleton</keyword>
<protein>
    <submittedName>
        <fullName evidence="7">Flagellar associated protein</fullName>
    </submittedName>
</protein>
<dbReference type="InterPro" id="IPR029214">
    <property type="entry name" value="CFAP144"/>
</dbReference>
<dbReference type="GO" id="GO:0097546">
    <property type="term" value="C:ciliary base"/>
    <property type="evidence" value="ECO:0007669"/>
    <property type="project" value="TreeGrafter"/>
</dbReference>
<keyword evidence="3" id="KW-0963">Cytoplasm</keyword>
<dbReference type="EMBL" id="CP151511">
    <property type="protein sequence ID" value="WZN65165.1"/>
    <property type="molecule type" value="Genomic_DNA"/>
</dbReference>
<organism evidence="7 8">
    <name type="scientific">Chloropicon roscoffensis</name>
    <dbReference type="NCBI Taxonomy" id="1461544"/>
    <lineage>
        <taxon>Eukaryota</taxon>
        <taxon>Viridiplantae</taxon>
        <taxon>Chlorophyta</taxon>
        <taxon>Chloropicophyceae</taxon>
        <taxon>Chloropicales</taxon>
        <taxon>Chloropicaceae</taxon>
        <taxon>Chloropicon</taxon>
    </lineage>
</organism>
<dbReference type="PANTHER" id="PTHR33865:SF3">
    <property type="entry name" value="PROTEIN FAM183B"/>
    <property type="match status" value="1"/>
</dbReference>
<dbReference type="Pfam" id="PF14886">
    <property type="entry name" value="FAM183"/>
    <property type="match status" value="1"/>
</dbReference>
<keyword evidence="8" id="KW-1185">Reference proteome</keyword>
<evidence type="ECO:0000256" key="5">
    <source>
        <dbReference type="ARBA" id="ARBA00023273"/>
    </source>
</evidence>
<evidence type="ECO:0000256" key="6">
    <source>
        <dbReference type="ARBA" id="ARBA00034777"/>
    </source>
</evidence>
<dbReference type="PANTHER" id="PTHR33865">
    <property type="entry name" value="PROTEIN FAM183B"/>
    <property type="match status" value="1"/>
</dbReference>
<evidence type="ECO:0000313" key="7">
    <source>
        <dbReference type="EMBL" id="WZN65165.1"/>
    </source>
</evidence>
<evidence type="ECO:0000256" key="1">
    <source>
        <dbReference type="ARBA" id="ARBA00004138"/>
    </source>
</evidence>
<keyword evidence="7" id="KW-0282">Flagellum</keyword>
<evidence type="ECO:0000256" key="2">
    <source>
        <dbReference type="ARBA" id="ARBA00004245"/>
    </source>
</evidence>
<comment type="similarity">
    <text evidence="6">Belongs to the CFAP144 family.</text>
</comment>
<keyword evidence="5" id="KW-0966">Cell projection</keyword>
<reference evidence="7 8" key="1">
    <citation type="submission" date="2024-03" db="EMBL/GenBank/DDBJ databases">
        <title>Complete genome sequence of the green alga Chloropicon roscoffensis RCC1871.</title>
        <authorList>
            <person name="Lemieux C."/>
            <person name="Pombert J.-F."/>
            <person name="Otis C."/>
            <person name="Turmel M."/>
        </authorList>
    </citation>
    <scope>NUCLEOTIDE SEQUENCE [LARGE SCALE GENOMIC DNA]</scope>
    <source>
        <strain evidence="7 8">RCC1871</strain>
    </source>
</reference>
<evidence type="ECO:0000256" key="3">
    <source>
        <dbReference type="ARBA" id="ARBA00022490"/>
    </source>
</evidence>
<proteinExistence type="inferred from homology"/>
<comment type="subcellular location">
    <subcellularLocation>
        <location evidence="1">Cell projection</location>
        <location evidence="1">Cilium</location>
    </subcellularLocation>
    <subcellularLocation>
        <location evidence="2">Cytoplasm</location>
        <location evidence="2">Cytoskeleton</location>
    </subcellularLocation>
</comment>